<proteinExistence type="predicted"/>
<organism evidence="1 2">
    <name type="scientific">Pedobacter caeni</name>
    <dbReference type="NCBI Taxonomy" id="288992"/>
    <lineage>
        <taxon>Bacteria</taxon>
        <taxon>Pseudomonadati</taxon>
        <taxon>Bacteroidota</taxon>
        <taxon>Sphingobacteriia</taxon>
        <taxon>Sphingobacteriales</taxon>
        <taxon>Sphingobacteriaceae</taxon>
        <taxon>Pedobacter</taxon>
    </lineage>
</organism>
<evidence type="ECO:0000313" key="2">
    <source>
        <dbReference type="Proteomes" id="UP000184287"/>
    </source>
</evidence>
<dbReference type="Proteomes" id="UP000184287">
    <property type="component" value="Unassembled WGS sequence"/>
</dbReference>
<dbReference type="EMBL" id="FQUQ01000005">
    <property type="protein sequence ID" value="SHG41407.1"/>
    <property type="molecule type" value="Genomic_DNA"/>
</dbReference>
<reference evidence="2" key="1">
    <citation type="submission" date="2016-11" db="EMBL/GenBank/DDBJ databases">
        <authorList>
            <person name="Varghese N."/>
            <person name="Submissions S."/>
        </authorList>
    </citation>
    <scope>NUCLEOTIDE SEQUENCE [LARGE SCALE GENOMIC DNA]</scope>
    <source>
        <strain evidence="2">DSM 16990</strain>
    </source>
</reference>
<accession>A0A1M5JLF2</accession>
<protein>
    <recommendedName>
        <fullName evidence="3">Protein kinase domain-containing protein</fullName>
    </recommendedName>
</protein>
<gene>
    <name evidence="1" type="ORF">SAMN04488522_105414</name>
</gene>
<name>A0A1M5JLF2_9SPHI</name>
<dbReference type="AlphaFoldDB" id="A0A1M5JLF2"/>
<evidence type="ECO:0008006" key="3">
    <source>
        <dbReference type="Google" id="ProtNLM"/>
    </source>
</evidence>
<keyword evidence="2" id="KW-1185">Reference proteome</keyword>
<sequence length="261" mass="30213">MVKLLHPDVCTLPLAGDAIARINSYRKEMEKYQQGEDDGGSFKFLTENEVLFTGDPELLQRSYQNYQLLMNLKDESLNHFKKYLPQSMSFKDGSLLVTTESRTLPLTELQLKPEHTNWILNRMYELISWMHQMGYGHLGINPESVFIVPETHGIVCMSFYHMCKLDTKPESLSGKYLNWYPAVVFKQKKAIQYLDTSLAQRTAIYAMGDRSGNGIVLKKTVNEQLIDFLIAPHYSSFQAYQDFKKLLLQLFGKPMFHHLNI</sequence>
<evidence type="ECO:0000313" key="1">
    <source>
        <dbReference type="EMBL" id="SHG41407.1"/>
    </source>
</evidence>
<dbReference type="STRING" id="288992.SAMN04488522_105414"/>